<keyword evidence="8" id="KW-1133">Transmembrane helix</keyword>
<dbReference type="InterPro" id="IPR001612">
    <property type="entry name" value="Caveolin"/>
</dbReference>
<proteinExistence type="inferred from homology"/>
<reference evidence="9 10" key="1">
    <citation type="submission" date="2016-03" db="EMBL/GenBank/DDBJ databases">
        <title>EvidentialGene: Evidence-directed Construction of Genes on Genomes.</title>
        <authorList>
            <person name="Gilbert D.G."/>
            <person name="Choi J.-H."/>
            <person name="Mockaitis K."/>
            <person name="Colbourne J."/>
            <person name="Pfrender M."/>
        </authorList>
    </citation>
    <scope>NUCLEOTIDE SEQUENCE [LARGE SCALE GENOMIC DNA]</scope>
    <source>
        <strain evidence="9 10">Xinb3</strain>
        <tissue evidence="9">Complete organism</tissue>
    </source>
</reference>
<keyword evidence="4 6" id="KW-0333">Golgi apparatus</keyword>
<evidence type="ECO:0000256" key="7">
    <source>
        <dbReference type="SAM" id="MobiDB-lite"/>
    </source>
</evidence>
<dbReference type="GO" id="GO:0000139">
    <property type="term" value="C:Golgi membrane"/>
    <property type="evidence" value="ECO:0007669"/>
    <property type="project" value="UniProtKB-SubCell"/>
</dbReference>
<evidence type="ECO:0000256" key="3">
    <source>
        <dbReference type="ARBA" id="ARBA00022475"/>
    </source>
</evidence>
<evidence type="ECO:0000256" key="5">
    <source>
        <dbReference type="ARBA" id="ARBA00023136"/>
    </source>
</evidence>
<dbReference type="PANTHER" id="PTHR10844:SF28">
    <property type="entry name" value="CAVEOLIN"/>
    <property type="match status" value="1"/>
</dbReference>
<evidence type="ECO:0000313" key="9">
    <source>
        <dbReference type="EMBL" id="KZS14543.1"/>
    </source>
</evidence>
<dbReference type="Proteomes" id="UP000076858">
    <property type="component" value="Unassembled WGS sequence"/>
</dbReference>
<evidence type="ECO:0000256" key="6">
    <source>
        <dbReference type="RuleBase" id="RU000680"/>
    </source>
</evidence>
<keyword evidence="3 6" id="KW-1003">Cell membrane</keyword>
<feature type="transmembrane region" description="Helical" evidence="8">
    <location>
        <begin position="91"/>
        <end position="124"/>
    </location>
</feature>
<protein>
    <recommendedName>
        <fullName evidence="6">Caveolin</fullName>
    </recommendedName>
</protein>
<keyword evidence="5 6" id="KW-0472">Membrane</keyword>
<dbReference type="GO" id="GO:0060090">
    <property type="term" value="F:molecular adaptor activity"/>
    <property type="evidence" value="ECO:0007669"/>
    <property type="project" value="TreeGrafter"/>
</dbReference>
<accession>A0A164XT43</accession>
<gene>
    <name evidence="9" type="ORF">APZ42_019864</name>
</gene>
<evidence type="ECO:0000256" key="1">
    <source>
        <dbReference type="ARBA" id="ARBA00004202"/>
    </source>
</evidence>
<comment type="caution">
    <text evidence="9">The sequence shown here is derived from an EMBL/GenBank/DDBJ whole genome shotgun (WGS) entry which is preliminary data.</text>
</comment>
<dbReference type="EMBL" id="LRGB01000944">
    <property type="protein sequence ID" value="KZS14543.1"/>
    <property type="molecule type" value="Genomic_DNA"/>
</dbReference>
<keyword evidence="8" id="KW-0812">Transmembrane</keyword>
<feature type="region of interest" description="Disordered" evidence="7">
    <location>
        <begin position="1"/>
        <end position="27"/>
    </location>
</feature>
<name>A0A164XT43_9CRUS</name>
<dbReference type="OrthoDB" id="5917823at2759"/>
<evidence type="ECO:0000256" key="4">
    <source>
        <dbReference type="ARBA" id="ARBA00023034"/>
    </source>
</evidence>
<comment type="function">
    <text evidence="6">May act as a scaffolding protein within caveolar membranes. Interacts directly with G-protein alpha subunits and can functionally regulate their activity.</text>
</comment>
<comment type="similarity">
    <text evidence="2 6">Belongs to the caveolin family.</text>
</comment>
<dbReference type="STRING" id="35525.A0A164XT43"/>
<dbReference type="AlphaFoldDB" id="A0A164XT43"/>
<evidence type="ECO:0000256" key="2">
    <source>
        <dbReference type="ARBA" id="ARBA00010988"/>
    </source>
</evidence>
<evidence type="ECO:0000256" key="8">
    <source>
        <dbReference type="SAM" id="Phobius"/>
    </source>
</evidence>
<dbReference type="GO" id="GO:0005901">
    <property type="term" value="C:caveola"/>
    <property type="evidence" value="ECO:0007669"/>
    <property type="project" value="UniProtKB-SubCell"/>
</dbReference>
<dbReference type="PANTHER" id="PTHR10844">
    <property type="entry name" value="CAVEOLIN"/>
    <property type="match status" value="1"/>
</dbReference>
<organism evidence="9 10">
    <name type="scientific">Daphnia magna</name>
    <dbReference type="NCBI Taxonomy" id="35525"/>
    <lineage>
        <taxon>Eukaryota</taxon>
        <taxon>Metazoa</taxon>
        <taxon>Ecdysozoa</taxon>
        <taxon>Arthropoda</taxon>
        <taxon>Crustacea</taxon>
        <taxon>Branchiopoda</taxon>
        <taxon>Diplostraca</taxon>
        <taxon>Cladocera</taxon>
        <taxon>Anomopoda</taxon>
        <taxon>Daphniidae</taxon>
        <taxon>Daphnia</taxon>
    </lineage>
</organism>
<sequence>MKAATRRRRRRRRRKRKRKKKRRRKRTCHRRTQSCVQTFTVGLNVLDRDEKHINDTINLNFEDILAEPDVAHGFDPIWRSAFILFTGTRFWIYRLLSAILALPLALVWGITFSLITFFSVWFATPILRIMDVFLFYIRRVWVALVQTTLEPVANAVGGCFSNVKLTHNNQVQTV</sequence>
<dbReference type="Pfam" id="PF01146">
    <property type="entry name" value="Caveolin"/>
    <property type="match status" value="1"/>
</dbReference>
<comment type="subcellular location">
    <subcellularLocation>
        <location evidence="1 6">Cell membrane</location>
        <topology evidence="1 6">Peripheral membrane protein</topology>
    </subcellularLocation>
    <subcellularLocation>
        <location evidence="6">Golgi apparatus membrane</location>
        <topology evidence="6">Peripheral membrane protein</topology>
    </subcellularLocation>
    <subcellularLocation>
        <location evidence="6">Membrane</location>
        <location evidence="6">Caveola</location>
        <topology evidence="6">Peripheral membrane protein</topology>
    </subcellularLocation>
</comment>
<evidence type="ECO:0000313" key="10">
    <source>
        <dbReference type="Proteomes" id="UP000076858"/>
    </source>
</evidence>
<dbReference type="GO" id="GO:0070836">
    <property type="term" value="P:caveola assembly"/>
    <property type="evidence" value="ECO:0007669"/>
    <property type="project" value="InterPro"/>
</dbReference>
<keyword evidence="10" id="KW-1185">Reference proteome</keyword>